<evidence type="ECO:0000313" key="1">
    <source>
        <dbReference type="EMBL" id="QSQ12259.1"/>
    </source>
</evidence>
<protein>
    <submittedName>
        <fullName evidence="1">Uncharacterized protein</fullName>
    </submittedName>
</protein>
<gene>
    <name evidence="1" type="ORF">JY572_28370</name>
</gene>
<organism evidence="1 2">
    <name type="scientific">Myxococcus landrumensis</name>
    <dbReference type="NCBI Taxonomy" id="2813577"/>
    <lineage>
        <taxon>Bacteria</taxon>
        <taxon>Pseudomonadati</taxon>
        <taxon>Myxococcota</taxon>
        <taxon>Myxococcia</taxon>
        <taxon>Myxococcales</taxon>
        <taxon>Cystobacterineae</taxon>
        <taxon>Myxococcaceae</taxon>
        <taxon>Myxococcus</taxon>
    </lineage>
</organism>
<sequence>MEPQKITVRRWSELSSEPLTEDRVRALRPRKWKYRVGLDKHEPGTTFSGSMRAGECFVLSGSFRIAFGAQVIQLVAGDVAALPEGSFRVVVPHESGVVYLMAWDLPKLFAELR</sequence>
<dbReference type="Proteomes" id="UP000663090">
    <property type="component" value="Chromosome"/>
</dbReference>
<reference evidence="1 2" key="1">
    <citation type="submission" date="2021-02" db="EMBL/GenBank/DDBJ databases">
        <title>De Novo genome assembly of isolated myxobacteria.</title>
        <authorList>
            <person name="Stevens D.C."/>
        </authorList>
    </citation>
    <scope>NUCLEOTIDE SEQUENCE [LARGE SCALE GENOMIC DNA]</scope>
    <source>
        <strain evidence="1 2">SCHIC003</strain>
    </source>
</reference>
<dbReference type="SUPFAM" id="SSF51182">
    <property type="entry name" value="RmlC-like cupins"/>
    <property type="match status" value="1"/>
</dbReference>
<dbReference type="EMBL" id="CP071091">
    <property type="protein sequence ID" value="QSQ12259.1"/>
    <property type="molecule type" value="Genomic_DNA"/>
</dbReference>
<dbReference type="InterPro" id="IPR011051">
    <property type="entry name" value="RmlC_Cupin_sf"/>
</dbReference>
<evidence type="ECO:0000313" key="2">
    <source>
        <dbReference type="Proteomes" id="UP000663090"/>
    </source>
</evidence>
<name>A0ABX7N3U3_9BACT</name>
<dbReference type="RefSeq" id="WP_206713989.1">
    <property type="nucleotide sequence ID" value="NZ_CP071091.1"/>
</dbReference>
<proteinExistence type="predicted"/>
<accession>A0ABX7N3U3</accession>
<keyword evidence="2" id="KW-1185">Reference proteome</keyword>